<organism evidence="12 13">
    <name type="scientific">Candidatus Uhrbacteria bacterium RIFCSPLOWO2_02_FULL_51_9</name>
    <dbReference type="NCBI Taxonomy" id="1802410"/>
    <lineage>
        <taxon>Bacteria</taxon>
        <taxon>Candidatus Uhriibacteriota</taxon>
    </lineage>
</organism>
<proteinExistence type="inferred from homology"/>
<dbReference type="InterPro" id="IPR005148">
    <property type="entry name" value="Arg-tRNA-synth_N"/>
</dbReference>
<evidence type="ECO:0000256" key="3">
    <source>
        <dbReference type="ARBA" id="ARBA00022741"/>
    </source>
</evidence>
<keyword evidence="6 8" id="KW-0030">Aminoacyl-tRNA synthetase</keyword>
<dbReference type="Gene3D" id="3.40.50.620">
    <property type="entry name" value="HUPs"/>
    <property type="match status" value="1"/>
</dbReference>
<dbReference type="PANTHER" id="PTHR11956">
    <property type="entry name" value="ARGINYL-TRNA SYNTHETASE"/>
    <property type="match status" value="1"/>
</dbReference>
<dbReference type="Pfam" id="PF05746">
    <property type="entry name" value="DALR_1"/>
    <property type="match status" value="1"/>
</dbReference>
<evidence type="ECO:0000259" key="10">
    <source>
        <dbReference type="SMART" id="SM00836"/>
    </source>
</evidence>
<dbReference type="EMBL" id="MGES01000025">
    <property type="protein sequence ID" value="OGL88830.1"/>
    <property type="molecule type" value="Genomic_DNA"/>
</dbReference>
<keyword evidence="3 8" id="KW-0547">Nucleotide-binding</keyword>
<dbReference type="Proteomes" id="UP000176678">
    <property type="component" value="Unassembled WGS sequence"/>
</dbReference>
<keyword evidence="4 8" id="KW-0067">ATP-binding</keyword>
<accession>A0A1F7VE53</accession>
<dbReference type="SMART" id="SM01016">
    <property type="entry name" value="Arg_tRNA_synt_N"/>
    <property type="match status" value="1"/>
</dbReference>
<evidence type="ECO:0000256" key="4">
    <source>
        <dbReference type="ARBA" id="ARBA00022840"/>
    </source>
</evidence>
<evidence type="ECO:0000256" key="5">
    <source>
        <dbReference type="ARBA" id="ARBA00022917"/>
    </source>
</evidence>
<dbReference type="Gene3D" id="3.30.1360.70">
    <property type="entry name" value="Arginyl tRNA synthetase N-terminal domain"/>
    <property type="match status" value="1"/>
</dbReference>
<dbReference type="InterPro" id="IPR009080">
    <property type="entry name" value="tRNAsynth_Ia_anticodon-bd"/>
</dbReference>
<name>A0A1F7VE53_9BACT</name>
<dbReference type="GO" id="GO:0006420">
    <property type="term" value="P:arginyl-tRNA aminoacylation"/>
    <property type="evidence" value="ECO:0007669"/>
    <property type="project" value="UniProtKB-UniRule"/>
</dbReference>
<comment type="catalytic activity">
    <reaction evidence="7 8">
        <text>tRNA(Arg) + L-arginine + ATP = L-arginyl-tRNA(Arg) + AMP + diphosphate</text>
        <dbReference type="Rhea" id="RHEA:20301"/>
        <dbReference type="Rhea" id="RHEA-COMP:9658"/>
        <dbReference type="Rhea" id="RHEA-COMP:9673"/>
        <dbReference type="ChEBI" id="CHEBI:30616"/>
        <dbReference type="ChEBI" id="CHEBI:32682"/>
        <dbReference type="ChEBI" id="CHEBI:33019"/>
        <dbReference type="ChEBI" id="CHEBI:78442"/>
        <dbReference type="ChEBI" id="CHEBI:78513"/>
        <dbReference type="ChEBI" id="CHEBI:456215"/>
        <dbReference type="EC" id="6.1.1.19"/>
    </reaction>
</comment>
<dbReference type="Pfam" id="PF03485">
    <property type="entry name" value="Arg_tRNA_synt_N"/>
    <property type="match status" value="1"/>
</dbReference>
<dbReference type="SUPFAM" id="SSF47323">
    <property type="entry name" value="Anticodon-binding domain of a subclass of class I aminoacyl-tRNA synthetases"/>
    <property type="match status" value="1"/>
</dbReference>
<comment type="similarity">
    <text evidence="1 8 9">Belongs to the class-I aminoacyl-tRNA synthetase family.</text>
</comment>
<dbReference type="SMART" id="SM00836">
    <property type="entry name" value="DALR_1"/>
    <property type="match status" value="1"/>
</dbReference>
<dbReference type="InterPro" id="IPR001278">
    <property type="entry name" value="Arg-tRNA-ligase"/>
</dbReference>
<dbReference type="InterPro" id="IPR008909">
    <property type="entry name" value="DALR_anticod-bd"/>
</dbReference>
<comment type="subunit">
    <text evidence="8">Monomer.</text>
</comment>
<evidence type="ECO:0000256" key="9">
    <source>
        <dbReference type="RuleBase" id="RU363038"/>
    </source>
</evidence>
<dbReference type="SUPFAM" id="SSF55190">
    <property type="entry name" value="Arginyl-tRNA synthetase (ArgRS), N-terminal 'additional' domain"/>
    <property type="match status" value="1"/>
</dbReference>
<dbReference type="SUPFAM" id="SSF52374">
    <property type="entry name" value="Nucleotidylyl transferase"/>
    <property type="match status" value="1"/>
</dbReference>
<evidence type="ECO:0000313" key="13">
    <source>
        <dbReference type="Proteomes" id="UP000176678"/>
    </source>
</evidence>
<gene>
    <name evidence="8" type="primary">argS</name>
    <name evidence="12" type="ORF">A3H75_00850</name>
</gene>
<comment type="caution">
    <text evidence="12">The sequence shown here is derived from an EMBL/GenBank/DDBJ whole genome shotgun (WGS) entry which is preliminary data.</text>
</comment>
<dbReference type="PANTHER" id="PTHR11956:SF5">
    <property type="entry name" value="ARGININE--TRNA LIGASE, CYTOPLASMIC"/>
    <property type="match status" value="1"/>
</dbReference>
<keyword evidence="8" id="KW-0963">Cytoplasm</keyword>
<evidence type="ECO:0000256" key="7">
    <source>
        <dbReference type="ARBA" id="ARBA00049339"/>
    </source>
</evidence>
<feature type="domain" description="Arginyl tRNA synthetase N-terminal" evidence="11">
    <location>
        <begin position="5"/>
        <end position="99"/>
    </location>
</feature>
<dbReference type="GO" id="GO:0004814">
    <property type="term" value="F:arginine-tRNA ligase activity"/>
    <property type="evidence" value="ECO:0007669"/>
    <property type="project" value="UniProtKB-UniRule"/>
</dbReference>
<evidence type="ECO:0000259" key="11">
    <source>
        <dbReference type="SMART" id="SM01016"/>
    </source>
</evidence>
<dbReference type="AlphaFoldDB" id="A0A1F7VE53"/>
<evidence type="ECO:0000256" key="6">
    <source>
        <dbReference type="ARBA" id="ARBA00023146"/>
    </source>
</evidence>
<evidence type="ECO:0000256" key="8">
    <source>
        <dbReference type="HAMAP-Rule" id="MF_00123"/>
    </source>
</evidence>
<dbReference type="GO" id="GO:0005737">
    <property type="term" value="C:cytoplasm"/>
    <property type="evidence" value="ECO:0007669"/>
    <property type="project" value="UniProtKB-SubCell"/>
</dbReference>
<sequence>MNTWQQILSEVLKTVNKTLGVTIDPAQVAIPPDSKFGDIAIPCFSFASAKGGSSSGGKAPGVIAKEWAEKLSATTVFPLTKGGLIESVHASGPYVNITLNAAAVADIVLQKSAGKPSFAKASAGKRVMIEYSQPNTHKEFHVGHLRNATLGAALVNLYRKSGYQVKAANYIGDVGAHVAKCLWALTKFHAKEKPPKGAEGSAKGGRGAWLGKLYVEGHVKTEADETAKEESKEILRKLEAGDKKLTALWKKTRAWSLQQFKDIYKDLGVTFDVWYFESAVENPGKKIVKELLKKKIARISEGATIVDLEKDKLGVFLVLRTDGTSLYSTKDLALAQEKFKKYKLDESIYVVDNRQSQYFKQLFRTLELMGFKKKMAHVAYEMVTTSGGAMSSRAGNVIRYEEVRAEVEARLQKETKTRHPDWSAKKVAGVAHSIMLGALKFMMLQHDPSKVVVFNMDEALAFDGYTGPYIQYSYARIASILRKAPHLSLRGGHQADEATPSGLLRRARNDEQLLTEPEAKRLLLMLARFLDTVEEARVTYNPAVLCRYLYETAKSFTDFYSKHKVLCDDPHQRAARLMLCQATQDTLQAGMDILGIPWLGEM</sequence>
<keyword evidence="5 8" id="KW-0648">Protein biosynthesis</keyword>
<dbReference type="InterPro" id="IPR035684">
    <property type="entry name" value="ArgRS_core"/>
</dbReference>
<comment type="subcellular location">
    <subcellularLocation>
        <location evidence="8">Cytoplasm</location>
    </subcellularLocation>
</comment>
<dbReference type="Pfam" id="PF00750">
    <property type="entry name" value="tRNA-synt_1d"/>
    <property type="match status" value="1"/>
</dbReference>
<dbReference type="InterPro" id="IPR014729">
    <property type="entry name" value="Rossmann-like_a/b/a_fold"/>
</dbReference>
<dbReference type="EC" id="6.1.1.19" evidence="8"/>
<keyword evidence="2 8" id="KW-0436">Ligase</keyword>
<dbReference type="PRINTS" id="PR01038">
    <property type="entry name" value="TRNASYNTHARG"/>
</dbReference>
<protein>
    <recommendedName>
        <fullName evidence="8">Arginine--tRNA ligase</fullName>
        <ecNumber evidence="8">6.1.1.19</ecNumber>
    </recommendedName>
    <alternativeName>
        <fullName evidence="8">Arginyl-tRNA synthetase</fullName>
        <shortName evidence="8">ArgRS</shortName>
    </alternativeName>
</protein>
<feature type="short sequence motif" description="'HIGH' region" evidence="8">
    <location>
        <begin position="134"/>
        <end position="144"/>
    </location>
</feature>
<dbReference type="InterPro" id="IPR036695">
    <property type="entry name" value="Arg-tRNA-synth_N_sf"/>
</dbReference>
<evidence type="ECO:0000313" key="12">
    <source>
        <dbReference type="EMBL" id="OGL88830.1"/>
    </source>
</evidence>
<dbReference type="NCBIfam" id="TIGR00456">
    <property type="entry name" value="argS"/>
    <property type="match status" value="1"/>
</dbReference>
<reference evidence="12 13" key="1">
    <citation type="journal article" date="2016" name="Nat. Commun.">
        <title>Thousands of microbial genomes shed light on interconnected biogeochemical processes in an aquifer system.</title>
        <authorList>
            <person name="Anantharaman K."/>
            <person name="Brown C.T."/>
            <person name="Hug L.A."/>
            <person name="Sharon I."/>
            <person name="Castelle C.J."/>
            <person name="Probst A.J."/>
            <person name="Thomas B.C."/>
            <person name="Singh A."/>
            <person name="Wilkins M.J."/>
            <person name="Karaoz U."/>
            <person name="Brodie E.L."/>
            <person name="Williams K.H."/>
            <person name="Hubbard S.S."/>
            <person name="Banfield J.F."/>
        </authorList>
    </citation>
    <scope>NUCLEOTIDE SEQUENCE [LARGE SCALE GENOMIC DNA]</scope>
</reference>
<dbReference type="STRING" id="1802410.A3H75_00850"/>
<evidence type="ECO:0000256" key="1">
    <source>
        <dbReference type="ARBA" id="ARBA00005594"/>
    </source>
</evidence>
<evidence type="ECO:0000256" key="2">
    <source>
        <dbReference type="ARBA" id="ARBA00022598"/>
    </source>
</evidence>
<feature type="domain" description="DALR anticodon binding" evidence="10">
    <location>
        <begin position="470"/>
        <end position="602"/>
    </location>
</feature>
<dbReference type="HAMAP" id="MF_00123">
    <property type="entry name" value="Arg_tRNA_synth"/>
    <property type="match status" value="1"/>
</dbReference>
<dbReference type="Gene3D" id="1.10.730.10">
    <property type="entry name" value="Isoleucyl-tRNA Synthetase, Domain 1"/>
    <property type="match status" value="1"/>
</dbReference>
<dbReference type="GO" id="GO:0005524">
    <property type="term" value="F:ATP binding"/>
    <property type="evidence" value="ECO:0007669"/>
    <property type="project" value="UniProtKB-UniRule"/>
</dbReference>
<dbReference type="FunFam" id="1.10.730.10:FF:000006">
    <property type="entry name" value="Arginyl-tRNA synthetase 2, mitochondrial"/>
    <property type="match status" value="1"/>
</dbReference>